<organism evidence="1">
    <name type="scientific">marine sediment metagenome</name>
    <dbReference type="NCBI Taxonomy" id="412755"/>
    <lineage>
        <taxon>unclassified sequences</taxon>
        <taxon>metagenomes</taxon>
        <taxon>ecological metagenomes</taxon>
    </lineage>
</organism>
<dbReference type="EMBL" id="LAZR01001250">
    <property type="protein sequence ID" value="KKN47911.1"/>
    <property type="molecule type" value="Genomic_DNA"/>
</dbReference>
<gene>
    <name evidence="1" type="ORF">LCGC14_0658100</name>
</gene>
<comment type="caution">
    <text evidence="1">The sequence shown here is derived from an EMBL/GenBank/DDBJ whole genome shotgun (WGS) entry which is preliminary data.</text>
</comment>
<evidence type="ECO:0000313" key="1">
    <source>
        <dbReference type="EMBL" id="KKN47911.1"/>
    </source>
</evidence>
<dbReference type="AlphaFoldDB" id="A0A0F9TG27"/>
<proteinExistence type="predicted"/>
<protein>
    <submittedName>
        <fullName evidence="1">Uncharacterized protein</fullName>
    </submittedName>
</protein>
<name>A0A0F9TG27_9ZZZZ</name>
<sequence>MKAEEMIGQAMQLPLSTISYGPLVTSWCCWEYPNHPNGCQNFYDKEWCPPKVEEFPAGVDVSNYNLTRGHNDEMFLLRLKPGLEPTMWLFIRHFNLKGWVKGLRKEHPQMSDNQARIPYLYNDKVYSQIYADAEAYRWGVSRPTILLRRPEANGVNLFATCRVNGGPQLERNPRNDVYFMAILGEHAS</sequence>
<reference evidence="1" key="1">
    <citation type="journal article" date="2015" name="Nature">
        <title>Complex archaea that bridge the gap between prokaryotes and eukaryotes.</title>
        <authorList>
            <person name="Spang A."/>
            <person name="Saw J.H."/>
            <person name="Jorgensen S.L."/>
            <person name="Zaremba-Niedzwiedzka K."/>
            <person name="Martijn J."/>
            <person name="Lind A.E."/>
            <person name="van Eijk R."/>
            <person name="Schleper C."/>
            <person name="Guy L."/>
            <person name="Ettema T.J."/>
        </authorList>
    </citation>
    <scope>NUCLEOTIDE SEQUENCE</scope>
</reference>
<accession>A0A0F9TG27</accession>